<name>A0AAU8LWJ6_9BACT</name>
<keyword evidence="5" id="KW-0479">Metal-binding</keyword>
<sequence length="100" mass="11590">MLTKEKITEILQGKYPYLMAEYGVKRLGLFGSYARGEQTEESDVDLVAEFERPIGLRFVEFTEYLENILGKKADVLTLEGVRRITVKRIARDIERSIIYV</sequence>
<gene>
    <name evidence="11" type="ORF">Q3M24_02045</name>
</gene>
<evidence type="ECO:0000256" key="6">
    <source>
        <dbReference type="ARBA" id="ARBA00022741"/>
    </source>
</evidence>
<keyword evidence="4" id="KW-0548">Nucleotidyltransferase</keyword>
<dbReference type="EMBL" id="CP159373">
    <property type="protein sequence ID" value="XCN73556.1"/>
    <property type="molecule type" value="Genomic_DNA"/>
</dbReference>
<dbReference type="GO" id="GO:0005524">
    <property type="term" value="F:ATP binding"/>
    <property type="evidence" value="ECO:0007669"/>
    <property type="project" value="UniProtKB-KW"/>
</dbReference>
<dbReference type="CDD" id="cd05403">
    <property type="entry name" value="NT_KNTase_like"/>
    <property type="match status" value="1"/>
</dbReference>
<evidence type="ECO:0000313" key="11">
    <source>
        <dbReference type="EMBL" id="XCN73556.1"/>
    </source>
</evidence>
<comment type="cofactor">
    <cofactor evidence="1">
        <name>Mg(2+)</name>
        <dbReference type="ChEBI" id="CHEBI:18420"/>
    </cofactor>
</comment>
<protein>
    <submittedName>
        <fullName evidence="11">Nucleotidyltransferase family protein</fullName>
    </submittedName>
</protein>
<dbReference type="GO" id="GO:0016779">
    <property type="term" value="F:nucleotidyltransferase activity"/>
    <property type="evidence" value="ECO:0007669"/>
    <property type="project" value="UniProtKB-KW"/>
</dbReference>
<reference evidence="11" key="2">
    <citation type="submission" date="2024-06" db="EMBL/GenBank/DDBJ databases">
        <authorList>
            <person name="Plum-Jensen L.E."/>
            <person name="Schramm A."/>
            <person name="Marshall I.P.G."/>
        </authorList>
    </citation>
    <scope>NUCLEOTIDE SEQUENCE</scope>
    <source>
        <strain evidence="11">Rat1</strain>
    </source>
</reference>
<dbReference type="InterPro" id="IPR002934">
    <property type="entry name" value="Polymerase_NTP_transf_dom"/>
</dbReference>
<feature type="domain" description="Polymerase nucleotidyl transferase" evidence="10">
    <location>
        <begin position="16"/>
        <end position="99"/>
    </location>
</feature>
<dbReference type="Gene3D" id="3.30.460.10">
    <property type="entry name" value="Beta Polymerase, domain 2"/>
    <property type="match status" value="1"/>
</dbReference>
<keyword evidence="2" id="KW-1277">Toxin-antitoxin system</keyword>
<keyword evidence="8" id="KW-0460">Magnesium</keyword>
<evidence type="ECO:0000256" key="2">
    <source>
        <dbReference type="ARBA" id="ARBA00022649"/>
    </source>
</evidence>
<dbReference type="InterPro" id="IPR043519">
    <property type="entry name" value="NT_sf"/>
</dbReference>
<dbReference type="GO" id="GO:0046872">
    <property type="term" value="F:metal ion binding"/>
    <property type="evidence" value="ECO:0007669"/>
    <property type="project" value="UniProtKB-KW"/>
</dbReference>
<evidence type="ECO:0000256" key="4">
    <source>
        <dbReference type="ARBA" id="ARBA00022695"/>
    </source>
</evidence>
<dbReference type="PANTHER" id="PTHR33571">
    <property type="entry name" value="SSL8005 PROTEIN"/>
    <property type="match status" value="1"/>
</dbReference>
<evidence type="ECO:0000256" key="3">
    <source>
        <dbReference type="ARBA" id="ARBA00022679"/>
    </source>
</evidence>
<accession>A0AAU8LWJ6</accession>
<keyword evidence="3" id="KW-0808">Transferase</keyword>
<dbReference type="SUPFAM" id="SSF81301">
    <property type="entry name" value="Nucleotidyltransferase"/>
    <property type="match status" value="1"/>
</dbReference>
<evidence type="ECO:0000256" key="7">
    <source>
        <dbReference type="ARBA" id="ARBA00022840"/>
    </source>
</evidence>
<dbReference type="PANTHER" id="PTHR33571:SF14">
    <property type="entry name" value="PROTEIN ADENYLYLTRANSFERASE MJ0435-RELATED"/>
    <property type="match status" value="1"/>
</dbReference>
<evidence type="ECO:0000256" key="9">
    <source>
        <dbReference type="ARBA" id="ARBA00038276"/>
    </source>
</evidence>
<evidence type="ECO:0000256" key="5">
    <source>
        <dbReference type="ARBA" id="ARBA00022723"/>
    </source>
</evidence>
<evidence type="ECO:0000256" key="1">
    <source>
        <dbReference type="ARBA" id="ARBA00001946"/>
    </source>
</evidence>
<reference evidence="11" key="1">
    <citation type="journal article" date="2024" name="Syst. Appl. Microbiol.">
        <title>First single-strain enrichments of Electrothrix cable bacteria, description of E. aestuarii sp. nov. and E. rattekaaiensis sp. nov., and proposal of a cable bacteria taxonomy following the rules of the SeqCode.</title>
        <authorList>
            <person name="Plum-Jensen L.E."/>
            <person name="Schramm A."/>
            <person name="Marshall I.P.G."/>
        </authorList>
    </citation>
    <scope>NUCLEOTIDE SEQUENCE</scope>
    <source>
        <strain evidence="11">Rat1</strain>
    </source>
</reference>
<evidence type="ECO:0000259" key="10">
    <source>
        <dbReference type="Pfam" id="PF01909"/>
    </source>
</evidence>
<organism evidence="11">
    <name type="scientific">Candidatus Electrothrix aestuarii</name>
    <dbReference type="NCBI Taxonomy" id="3062594"/>
    <lineage>
        <taxon>Bacteria</taxon>
        <taxon>Pseudomonadati</taxon>
        <taxon>Thermodesulfobacteriota</taxon>
        <taxon>Desulfobulbia</taxon>
        <taxon>Desulfobulbales</taxon>
        <taxon>Desulfobulbaceae</taxon>
        <taxon>Candidatus Electrothrix</taxon>
    </lineage>
</organism>
<dbReference type="KEGG" id="eaj:Q3M24_02045"/>
<dbReference type="InterPro" id="IPR052038">
    <property type="entry name" value="Type-VII_TA_antitoxin"/>
</dbReference>
<dbReference type="Pfam" id="PF01909">
    <property type="entry name" value="NTP_transf_2"/>
    <property type="match status" value="1"/>
</dbReference>
<keyword evidence="6" id="KW-0547">Nucleotide-binding</keyword>
<keyword evidence="7" id="KW-0067">ATP-binding</keyword>
<dbReference type="AlphaFoldDB" id="A0AAU8LWJ6"/>
<proteinExistence type="inferred from homology"/>
<comment type="similarity">
    <text evidence="9">Belongs to the MntA antitoxin family.</text>
</comment>
<evidence type="ECO:0000256" key="8">
    <source>
        <dbReference type="ARBA" id="ARBA00022842"/>
    </source>
</evidence>